<evidence type="ECO:0000313" key="2">
    <source>
        <dbReference type="Proteomes" id="UP000007721"/>
    </source>
</evidence>
<dbReference type="KEGG" id="geo:Geob_0400"/>
<reference evidence="1 2" key="1">
    <citation type="submission" date="2009-01" db="EMBL/GenBank/DDBJ databases">
        <title>Complete sequence of Geobacter sp. FRC-32.</title>
        <authorList>
            <consortium name="US DOE Joint Genome Institute"/>
            <person name="Lucas S."/>
            <person name="Copeland A."/>
            <person name="Lapidus A."/>
            <person name="Glavina del Rio T."/>
            <person name="Dalin E."/>
            <person name="Tice H."/>
            <person name="Bruce D."/>
            <person name="Goodwin L."/>
            <person name="Pitluck S."/>
            <person name="Saunders E."/>
            <person name="Brettin T."/>
            <person name="Detter J.C."/>
            <person name="Han C."/>
            <person name="Larimer F."/>
            <person name="Land M."/>
            <person name="Hauser L."/>
            <person name="Kyrpides N."/>
            <person name="Ovchinnikova G."/>
            <person name="Kostka J."/>
            <person name="Richardson P."/>
        </authorList>
    </citation>
    <scope>NUCLEOTIDE SEQUENCE [LARGE SCALE GENOMIC DNA]</scope>
    <source>
        <strain evidence="2">DSM 22248 / JCM 15807 / FRC-32</strain>
    </source>
</reference>
<organism evidence="1 2">
    <name type="scientific">Geotalea daltonii (strain DSM 22248 / JCM 15807 / FRC-32)</name>
    <name type="common">Geobacter daltonii</name>
    <dbReference type="NCBI Taxonomy" id="316067"/>
    <lineage>
        <taxon>Bacteria</taxon>
        <taxon>Pseudomonadati</taxon>
        <taxon>Thermodesulfobacteriota</taxon>
        <taxon>Desulfuromonadia</taxon>
        <taxon>Geobacterales</taxon>
        <taxon>Geobacteraceae</taxon>
        <taxon>Geotalea</taxon>
    </lineage>
</organism>
<sequence>MGNTSATVKASYLLLLIAMLLLFGCASGPRVTMSPAFNPAPEDNIVYLVPFSQSLVPNDFSDTVFNEFVDNLNKNRSRTDVQWYYILKEDLKDIDPAWLTRQVYISGELWGYVENAGCCSTELRAKARLNLFEMEQRDATLEMQFPVEAFFEHDRSTLSNERQRMAKRLATEMADAITDIFARRKSHQSH</sequence>
<dbReference type="HOGENOM" id="CLU_122780_0_0_7"/>
<dbReference type="OrthoDB" id="5396669at2"/>
<accession>B9LZ37</accession>
<name>B9LZ37_GEODF</name>
<keyword evidence="1" id="KW-0449">Lipoprotein</keyword>
<protein>
    <submittedName>
        <fullName evidence="1">Lipoprotein, putative</fullName>
    </submittedName>
</protein>
<dbReference type="STRING" id="316067.Geob_0400"/>
<evidence type="ECO:0000313" key="1">
    <source>
        <dbReference type="EMBL" id="ACM18769.1"/>
    </source>
</evidence>
<keyword evidence="2" id="KW-1185">Reference proteome</keyword>
<dbReference type="AlphaFoldDB" id="B9LZ37"/>
<dbReference type="RefSeq" id="WP_012645498.1">
    <property type="nucleotide sequence ID" value="NC_011979.1"/>
</dbReference>
<proteinExistence type="predicted"/>
<gene>
    <name evidence="1" type="ordered locus">Geob_0400</name>
</gene>
<dbReference type="EMBL" id="CP001390">
    <property type="protein sequence ID" value="ACM18769.1"/>
    <property type="molecule type" value="Genomic_DNA"/>
</dbReference>
<dbReference type="Proteomes" id="UP000007721">
    <property type="component" value="Chromosome"/>
</dbReference>